<name>A0AAW1HGQ3_SAPOF</name>
<evidence type="ECO:0000256" key="3">
    <source>
        <dbReference type="ARBA" id="ARBA00022741"/>
    </source>
</evidence>
<proteinExistence type="inferred from homology"/>
<organism evidence="7 8">
    <name type="scientific">Saponaria officinalis</name>
    <name type="common">Common soapwort</name>
    <name type="synonym">Lychnis saponaria</name>
    <dbReference type="NCBI Taxonomy" id="3572"/>
    <lineage>
        <taxon>Eukaryota</taxon>
        <taxon>Viridiplantae</taxon>
        <taxon>Streptophyta</taxon>
        <taxon>Embryophyta</taxon>
        <taxon>Tracheophyta</taxon>
        <taxon>Spermatophyta</taxon>
        <taxon>Magnoliopsida</taxon>
        <taxon>eudicotyledons</taxon>
        <taxon>Gunneridae</taxon>
        <taxon>Pentapetalae</taxon>
        <taxon>Caryophyllales</taxon>
        <taxon>Caryophyllaceae</taxon>
        <taxon>Caryophylleae</taxon>
        <taxon>Saponaria</taxon>
    </lineage>
</organism>
<comment type="similarity">
    <text evidence="5">Belongs to the AAA ATPase family.</text>
</comment>
<dbReference type="PANTHER" id="PTHR48470">
    <property type="entry name" value="CELL DIVISION CONTROL PROTEIN 48 C ISOFORM 1"/>
    <property type="match status" value="1"/>
</dbReference>
<evidence type="ECO:0000256" key="2">
    <source>
        <dbReference type="ARBA" id="ARBA00022490"/>
    </source>
</evidence>
<gene>
    <name evidence="7" type="ORF">RND81_11G008700</name>
</gene>
<dbReference type="InterPro" id="IPR003959">
    <property type="entry name" value="ATPase_AAA_core"/>
</dbReference>
<sequence>MKNLRLAGDFDLLKIAKATPGFVGADLVALVNKAGNLAMRRIIDTRKSELVKEEEMPAEEWWKEPWSSEEMKKLNITMADFEDATKLVQPSSRREGFSTIPDVKWEDVGGLDDLRRQFELYIVNRIKYPAQYEECGVDLETGFLLYGPPGCGKTLIAKAVANEAGANFIHIKGPELLNKYVGESESHVRRIFSRARTCSPCIIFFDEVDALTTERGKEGGWVVERLLNQLLIELNGGDDRRGVFVIGATNRPEVMDHALLRPGRFGKLLFVPLPNSGERGLILKALARKKPIDASANLLEIGTRCENMSGADLSAVMNEAAMASLEEKLKLTTPVFGTGCPSTIKSAHFEQALMKVKPSVSEKLKKYYEKLSETFRAA</sequence>
<dbReference type="FunFam" id="3.40.50.300:FF:000567">
    <property type="entry name" value="ATPase, AAA family protein"/>
    <property type="match status" value="1"/>
</dbReference>
<protein>
    <recommendedName>
        <fullName evidence="6">AAA+ ATPase domain-containing protein</fullName>
    </recommendedName>
</protein>
<evidence type="ECO:0000259" key="6">
    <source>
        <dbReference type="SMART" id="SM00382"/>
    </source>
</evidence>
<keyword evidence="3 5" id="KW-0547">Nucleotide-binding</keyword>
<comment type="subcellular location">
    <subcellularLocation>
        <location evidence="1">Cytoplasm</location>
    </subcellularLocation>
</comment>
<comment type="caution">
    <text evidence="7">The sequence shown here is derived from an EMBL/GenBank/DDBJ whole genome shotgun (WGS) entry which is preliminary data.</text>
</comment>
<dbReference type="Pfam" id="PF00004">
    <property type="entry name" value="AAA"/>
    <property type="match status" value="1"/>
</dbReference>
<evidence type="ECO:0000313" key="7">
    <source>
        <dbReference type="EMBL" id="KAK9675466.1"/>
    </source>
</evidence>
<evidence type="ECO:0000256" key="5">
    <source>
        <dbReference type="RuleBase" id="RU003651"/>
    </source>
</evidence>
<dbReference type="EMBL" id="JBDFQZ010000011">
    <property type="protein sequence ID" value="KAK9675466.1"/>
    <property type="molecule type" value="Genomic_DNA"/>
</dbReference>
<feature type="domain" description="AAA+ ATPase" evidence="6">
    <location>
        <begin position="139"/>
        <end position="275"/>
    </location>
</feature>
<evidence type="ECO:0000256" key="4">
    <source>
        <dbReference type="ARBA" id="ARBA00022840"/>
    </source>
</evidence>
<dbReference type="PROSITE" id="PS00674">
    <property type="entry name" value="AAA"/>
    <property type="match status" value="1"/>
</dbReference>
<keyword evidence="4 5" id="KW-0067">ATP-binding</keyword>
<dbReference type="SUPFAM" id="SSF52540">
    <property type="entry name" value="P-loop containing nucleoside triphosphate hydrolases"/>
    <property type="match status" value="1"/>
</dbReference>
<evidence type="ECO:0000256" key="1">
    <source>
        <dbReference type="ARBA" id="ARBA00004496"/>
    </source>
</evidence>
<dbReference type="InterPro" id="IPR027417">
    <property type="entry name" value="P-loop_NTPase"/>
</dbReference>
<dbReference type="Gene3D" id="3.40.50.300">
    <property type="entry name" value="P-loop containing nucleotide triphosphate hydrolases"/>
    <property type="match status" value="1"/>
</dbReference>
<reference evidence="7" key="1">
    <citation type="submission" date="2024-03" db="EMBL/GenBank/DDBJ databases">
        <title>WGS assembly of Saponaria officinalis var. Norfolk2.</title>
        <authorList>
            <person name="Jenkins J."/>
            <person name="Shu S."/>
            <person name="Grimwood J."/>
            <person name="Barry K."/>
            <person name="Goodstein D."/>
            <person name="Schmutz J."/>
            <person name="Leebens-Mack J."/>
            <person name="Osbourn A."/>
        </authorList>
    </citation>
    <scope>NUCLEOTIDE SEQUENCE [LARGE SCALE GENOMIC DNA]</scope>
    <source>
        <strain evidence="7">JIC</strain>
    </source>
</reference>
<dbReference type="Gene3D" id="1.10.8.60">
    <property type="match status" value="2"/>
</dbReference>
<dbReference type="GO" id="GO:0016887">
    <property type="term" value="F:ATP hydrolysis activity"/>
    <property type="evidence" value="ECO:0007669"/>
    <property type="project" value="InterPro"/>
</dbReference>
<dbReference type="GO" id="GO:0005737">
    <property type="term" value="C:cytoplasm"/>
    <property type="evidence" value="ECO:0007669"/>
    <property type="project" value="UniProtKB-SubCell"/>
</dbReference>
<dbReference type="Proteomes" id="UP001443914">
    <property type="component" value="Unassembled WGS sequence"/>
</dbReference>
<accession>A0AAW1HGQ3</accession>
<dbReference type="InterPro" id="IPR041569">
    <property type="entry name" value="AAA_lid_3"/>
</dbReference>
<keyword evidence="2" id="KW-0963">Cytoplasm</keyword>
<dbReference type="PANTHER" id="PTHR48470:SF1">
    <property type="entry name" value="CELL DIVISION CONTROL PROTEIN 48 C ISOFORM 1"/>
    <property type="match status" value="1"/>
</dbReference>
<dbReference type="SMART" id="SM00382">
    <property type="entry name" value="AAA"/>
    <property type="match status" value="1"/>
</dbReference>
<dbReference type="InterPro" id="IPR055278">
    <property type="entry name" value="CDC48c"/>
</dbReference>
<dbReference type="InterPro" id="IPR003593">
    <property type="entry name" value="AAA+_ATPase"/>
</dbReference>
<keyword evidence="8" id="KW-1185">Reference proteome</keyword>
<evidence type="ECO:0000313" key="8">
    <source>
        <dbReference type="Proteomes" id="UP001443914"/>
    </source>
</evidence>
<dbReference type="InterPro" id="IPR003960">
    <property type="entry name" value="ATPase_AAA_CS"/>
</dbReference>
<dbReference type="Pfam" id="PF17862">
    <property type="entry name" value="AAA_lid_3"/>
    <property type="match status" value="2"/>
</dbReference>
<dbReference type="GO" id="GO:0005524">
    <property type="term" value="F:ATP binding"/>
    <property type="evidence" value="ECO:0007669"/>
    <property type="project" value="UniProtKB-KW"/>
</dbReference>
<dbReference type="AlphaFoldDB" id="A0AAW1HGQ3"/>